<feature type="compositionally biased region" description="Basic and acidic residues" evidence="5">
    <location>
        <begin position="537"/>
        <end position="548"/>
    </location>
</feature>
<accession>A0ABD2I9H7</accession>
<feature type="region of interest" description="Disordered" evidence="5">
    <location>
        <begin position="174"/>
        <end position="280"/>
    </location>
</feature>
<comment type="caution">
    <text evidence="7">The sequence shown here is derived from an EMBL/GenBank/DDBJ whole genome shotgun (WGS) entry which is preliminary data.</text>
</comment>
<feature type="region of interest" description="Disordered" evidence="5">
    <location>
        <begin position="458"/>
        <end position="484"/>
    </location>
</feature>
<keyword evidence="1" id="KW-0479">Metal-binding</keyword>
<keyword evidence="3" id="KW-0862">Zinc</keyword>
<evidence type="ECO:0000256" key="5">
    <source>
        <dbReference type="SAM" id="MobiDB-lite"/>
    </source>
</evidence>
<feature type="region of interest" description="Disordered" evidence="5">
    <location>
        <begin position="18"/>
        <end position="50"/>
    </location>
</feature>
<feature type="region of interest" description="Disordered" evidence="5">
    <location>
        <begin position="509"/>
        <end position="562"/>
    </location>
</feature>
<feature type="domain" description="RING-type" evidence="6">
    <location>
        <begin position="659"/>
        <end position="700"/>
    </location>
</feature>
<protein>
    <recommendedName>
        <fullName evidence="6">RING-type domain-containing protein</fullName>
    </recommendedName>
</protein>
<evidence type="ECO:0000313" key="8">
    <source>
        <dbReference type="Proteomes" id="UP001620626"/>
    </source>
</evidence>
<evidence type="ECO:0000259" key="6">
    <source>
        <dbReference type="PROSITE" id="PS50089"/>
    </source>
</evidence>
<sequence>MTHADGAFSKRLILFHHSSPNENSDRPFQQPDNVQPVQQPHQQQPDEDTELRAQIEDAEEDLLLNWWREDPTIFWVDGMRGRQIAEKNRRSGFFFAPGDGSPWSIAWLISESAMLKEKTCNVKPFGLGSAACHSKSTGGPAIWCHPTAFVVSTGTTKSIHVAAGGGVQPPQQFPGPIAGGGAGSVQPQQPQQHSQFFGGIPPQQSTGPVAGSVQPQQHSQFFPPQQFTGPVAGSVQPQQHSQFFGGIPPQQSTGPVAGIPPPPQQFTGPQPLQRVAGGVQQQQQFFGGFQPRQFGVHPVRPYPQFGTAQQFVGQHNPNLDHQFFAHSNASGVPQRPFMPPPPQYHHPHYQSGRYLPNIAQFCVDGTTSTAFLNGCVDTFNRVLPPVRLSVIVVDFRERQSTPAGELPVANVLLGNAEGARIEASAWRQQAELLAMLRIGDTYSFFNCRTLPPRMIANGFFSLPPPPPPQQQGNESAAESRPVPSQPEIVQVEQSRGGVNVQLGGAAVLQENSEPVTDASATVERAAERHHPYRRTRRERESVELDHHPSTSSAPPRQRTRSPSLTILNISERPPPRAAAVAARTAVREAIGVLSRPIRCSPDTDEEADPPWVIIDGEPAAGDGTGVSPPPPPPPYPKHKISRLPFAHITQHLINEGETCSICGMPFLLGELVTVLDCLHKFHPDCIEKWLLISRICPICKTVL</sequence>
<dbReference type="PANTHER" id="PTHR15710">
    <property type="entry name" value="E3 UBIQUITIN-PROTEIN LIGASE PRAJA"/>
    <property type="match status" value="1"/>
</dbReference>
<feature type="compositionally biased region" description="Low complexity" evidence="5">
    <location>
        <begin position="265"/>
        <end position="280"/>
    </location>
</feature>
<dbReference type="PANTHER" id="PTHR15710:SF243">
    <property type="entry name" value="E3 UBIQUITIN-PROTEIN LIGASE PRAJA-2 ISOFORM X1"/>
    <property type="match status" value="1"/>
</dbReference>
<dbReference type="GO" id="GO:0008270">
    <property type="term" value="F:zinc ion binding"/>
    <property type="evidence" value="ECO:0007669"/>
    <property type="project" value="UniProtKB-KW"/>
</dbReference>
<feature type="compositionally biased region" description="Low complexity" evidence="5">
    <location>
        <begin position="214"/>
        <end position="227"/>
    </location>
</feature>
<dbReference type="InterPro" id="IPR013083">
    <property type="entry name" value="Znf_RING/FYVE/PHD"/>
</dbReference>
<dbReference type="SUPFAM" id="SSF57850">
    <property type="entry name" value="RING/U-box"/>
    <property type="match status" value="1"/>
</dbReference>
<keyword evidence="2 4" id="KW-0863">Zinc-finger</keyword>
<keyword evidence="8" id="KW-1185">Reference proteome</keyword>
<dbReference type="CDD" id="cd16454">
    <property type="entry name" value="RING-H2_PA-TM-RING"/>
    <property type="match status" value="1"/>
</dbReference>
<feature type="compositionally biased region" description="Low complexity" evidence="5">
    <location>
        <begin position="184"/>
        <end position="199"/>
    </location>
</feature>
<gene>
    <name evidence="7" type="ORF">niasHT_032056</name>
</gene>
<proteinExistence type="predicted"/>
<dbReference type="EMBL" id="JBICBT010001268">
    <property type="protein sequence ID" value="KAL3075853.1"/>
    <property type="molecule type" value="Genomic_DNA"/>
</dbReference>
<evidence type="ECO:0000256" key="3">
    <source>
        <dbReference type="ARBA" id="ARBA00022833"/>
    </source>
</evidence>
<dbReference type="PROSITE" id="PS50089">
    <property type="entry name" value="ZF_RING_2"/>
    <property type="match status" value="1"/>
</dbReference>
<evidence type="ECO:0000313" key="7">
    <source>
        <dbReference type="EMBL" id="KAL3075853.1"/>
    </source>
</evidence>
<evidence type="ECO:0000256" key="2">
    <source>
        <dbReference type="ARBA" id="ARBA00022771"/>
    </source>
</evidence>
<dbReference type="Pfam" id="PF13639">
    <property type="entry name" value="zf-RING_2"/>
    <property type="match status" value="1"/>
</dbReference>
<dbReference type="Gene3D" id="3.30.40.10">
    <property type="entry name" value="Zinc/RING finger domain, C3HC4 (zinc finger)"/>
    <property type="match status" value="1"/>
</dbReference>
<feature type="compositionally biased region" description="Low complexity" evidence="5">
    <location>
        <begin position="27"/>
        <end position="43"/>
    </location>
</feature>
<organism evidence="7 8">
    <name type="scientific">Heterodera trifolii</name>
    <dbReference type="NCBI Taxonomy" id="157864"/>
    <lineage>
        <taxon>Eukaryota</taxon>
        <taxon>Metazoa</taxon>
        <taxon>Ecdysozoa</taxon>
        <taxon>Nematoda</taxon>
        <taxon>Chromadorea</taxon>
        <taxon>Rhabditida</taxon>
        <taxon>Tylenchina</taxon>
        <taxon>Tylenchomorpha</taxon>
        <taxon>Tylenchoidea</taxon>
        <taxon>Heteroderidae</taxon>
        <taxon>Heteroderinae</taxon>
        <taxon>Heterodera</taxon>
    </lineage>
</organism>
<dbReference type="Proteomes" id="UP001620626">
    <property type="component" value="Unassembled WGS sequence"/>
</dbReference>
<evidence type="ECO:0000256" key="1">
    <source>
        <dbReference type="ARBA" id="ARBA00022723"/>
    </source>
</evidence>
<reference evidence="7 8" key="1">
    <citation type="submission" date="2024-10" db="EMBL/GenBank/DDBJ databases">
        <authorList>
            <person name="Kim D."/>
        </authorList>
    </citation>
    <scope>NUCLEOTIDE SEQUENCE [LARGE SCALE GENOMIC DNA]</scope>
    <source>
        <strain evidence="7">BH-2024</strain>
    </source>
</reference>
<evidence type="ECO:0000256" key="4">
    <source>
        <dbReference type="PROSITE-ProRule" id="PRU00175"/>
    </source>
</evidence>
<feature type="compositionally biased region" description="Polar residues" evidence="5">
    <location>
        <begin position="549"/>
        <end position="562"/>
    </location>
</feature>
<dbReference type="InterPro" id="IPR001841">
    <property type="entry name" value="Znf_RING"/>
</dbReference>
<name>A0ABD2I9H7_9BILA</name>
<dbReference type="SMART" id="SM00184">
    <property type="entry name" value="RING"/>
    <property type="match status" value="1"/>
</dbReference>
<dbReference type="AlphaFoldDB" id="A0ABD2I9H7"/>